<accession>A0ACB8F5N2</accession>
<protein>
    <submittedName>
        <fullName evidence="1">Uncharacterized protein</fullName>
    </submittedName>
</protein>
<dbReference type="Proteomes" id="UP000827872">
    <property type="component" value="Linkage Group LG05"/>
</dbReference>
<comment type="caution">
    <text evidence="1">The sequence shown here is derived from an EMBL/GenBank/DDBJ whole genome shotgun (WGS) entry which is preliminary data.</text>
</comment>
<proteinExistence type="predicted"/>
<reference evidence="1" key="1">
    <citation type="submission" date="2021-08" db="EMBL/GenBank/DDBJ databases">
        <title>The first chromosome-level gecko genome reveals the dynamic sex chromosomes of Neotropical dwarf geckos (Sphaerodactylidae: Sphaerodactylus).</title>
        <authorList>
            <person name="Pinto B.J."/>
            <person name="Keating S.E."/>
            <person name="Gamble T."/>
        </authorList>
    </citation>
    <scope>NUCLEOTIDE SEQUENCE</scope>
    <source>
        <strain evidence="1">TG3544</strain>
    </source>
</reference>
<organism evidence="1 2">
    <name type="scientific">Sphaerodactylus townsendi</name>
    <dbReference type="NCBI Taxonomy" id="933632"/>
    <lineage>
        <taxon>Eukaryota</taxon>
        <taxon>Metazoa</taxon>
        <taxon>Chordata</taxon>
        <taxon>Craniata</taxon>
        <taxon>Vertebrata</taxon>
        <taxon>Euteleostomi</taxon>
        <taxon>Lepidosauria</taxon>
        <taxon>Squamata</taxon>
        <taxon>Bifurcata</taxon>
        <taxon>Gekkota</taxon>
        <taxon>Sphaerodactylidae</taxon>
        <taxon>Sphaerodactylus</taxon>
    </lineage>
</organism>
<name>A0ACB8F5N2_9SAUR</name>
<evidence type="ECO:0000313" key="1">
    <source>
        <dbReference type="EMBL" id="KAH8000347.1"/>
    </source>
</evidence>
<gene>
    <name evidence="1" type="ORF">K3G42_024518</name>
</gene>
<evidence type="ECO:0000313" key="2">
    <source>
        <dbReference type="Proteomes" id="UP000827872"/>
    </source>
</evidence>
<dbReference type="EMBL" id="CM037618">
    <property type="protein sequence ID" value="KAH8000347.1"/>
    <property type="molecule type" value="Genomic_DNA"/>
</dbReference>
<keyword evidence="2" id="KW-1185">Reference proteome</keyword>
<sequence>MLRIIGPAWTSVWVVDCDEKDNWHSNAWPGPASLKYEPRNILPKYFWSISFGKSKLPSSNLPMLLLRPIYICLFFSYKFCYVKSKTTALRSYGLVEIRLI</sequence>